<comment type="caution">
    <text evidence="1">The sequence shown here is derived from an EMBL/GenBank/DDBJ whole genome shotgun (WGS) entry which is preliminary data.</text>
</comment>
<sequence length="40" mass="4487">MAGLLDANHEGQKAAMSDPFIYSYIFFLERAVVHVDFLGI</sequence>
<accession>A0ABR5AXE1</accession>
<reference evidence="1 2" key="1">
    <citation type="submission" date="2015-01" db="EMBL/GenBank/DDBJ databases">
        <title>Genome Assembly of Bacillus badius MTCC 1458.</title>
        <authorList>
            <person name="Verma A."/>
            <person name="Khatri I."/>
            <person name="Mual P."/>
            <person name="Subramanian S."/>
            <person name="Krishnamurthi S."/>
        </authorList>
    </citation>
    <scope>NUCLEOTIDE SEQUENCE [LARGE SCALE GENOMIC DNA]</scope>
    <source>
        <strain evidence="1 2">MTCC 1458</strain>
    </source>
</reference>
<gene>
    <name evidence="1" type="ORF">SD77_3807</name>
</gene>
<organism evidence="1 2">
    <name type="scientific">Bacillus badius</name>
    <dbReference type="NCBI Taxonomy" id="1455"/>
    <lineage>
        <taxon>Bacteria</taxon>
        <taxon>Bacillati</taxon>
        <taxon>Bacillota</taxon>
        <taxon>Bacilli</taxon>
        <taxon>Bacillales</taxon>
        <taxon>Bacillaceae</taxon>
        <taxon>Pseudobacillus</taxon>
    </lineage>
</organism>
<keyword evidence="2" id="KW-1185">Reference proteome</keyword>
<dbReference type="Proteomes" id="UP000031982">
    <property type="component" value="Unassembled WGS sequence"/>
</dbReference>
<proteinExistence type="predicted"/>
<evidence type="ECO:0000313" key="2">
    <source>
        <dbReference type="Proteomes" id="UP000031982"/>
    </source>
</evidence>
<dbReference type="EMBL" id="JXLP01000005">
    <property type="protein sequence ID" value="KIL79006.1"/>
    <property type="molecule type" value="Genomic_DNA"/>
</dbReference>
<evidence type="ECO:0000313" key="1">
    <source>
        <dbReference type="EMBL" id="KIL79006.1"/>
    </source>
</evidence>
<protein>
    <submittedName>
        <fullName evidence="1">Uncharacterized protein</fullName>
    </submittedName>
</protein>
<name>A0ABR5AXE1_BACBA</name>